<dbReference type="OrthoDB" id="2435814at2759"/>
<organism evidence="1 2">
    <name type="scientific">Paraglomus brasilianum</name>
    <dbReference type="NCBI Taxonomy" id="144538"/>
    <lineage>
        <taxon>Eukaryota</taxon>
        <taxon>Fungi</taxon>
        <taxon>Fungi incertae sedis</taxon>
        <taxon>Mucoromycota</taxon>
        <taxon>Glomeromycotina</taxon>
        <taxon>Glomeromycetes</taxon>
        <taxon>Paraglomerales</taxon>
        <taxon>Paraglomeraceae</taxon>
        <taxon>Paraglomus</taxon>
    </lineage>
</organism>
<feature type="non-terminal residue" evidence="1">
    <location>
        <position position="472"/>
    </location>
</feature>
<keyword evidence="2" id="KW-1185">Reference proteome</keyword>
<dbReference type="AlphaFoldDB" id="A0A9N9H4S5"/>
<evidence type="ECO:0000313" key="1">
    <source>
        <dbReference type="EMBL" id="CAG8647228.1"/>
    </source>
</evidence>
<accession>A0A9N9H4S5</accession>
<dbReference type="EMBL" id="CAJVPI010002655">
    <property type="protein sequence ID" value="CAG8647228.1"/>
    <property type="molecule type" value="Genomic_DNA"/>
</dbReference>
<gene>
    <name evidence="1" type="ORF">PBRASI_LOCUS10090</name>
</gene>
<comment type="caution">
    <text evidence="1">The sequence shown here is derived from an EMBL/GenBank/DDBJ whole genome shotgun (WGS) entry which is preliminary data.</text>
</comment>
<dbReference type="Proteomes" id="UP000789739">
    <property type="component" value="Unassembled WGS sequence"/>
</dbReference>
<feature type="non-terminal residue" evidence="1">
    <location>
        <position position="1"/>
    </location>
</feature>
<evidence type="ECO:0000313" key="2">
    <source>
        <dbReference type="Proteomes" id="UP000789739"/>
    </source>
</evidence>
<proteinExistence type="predicted"/>
<name>A0A9N9H4S5_9GLOM</name>
<reference evidence="1" key="1">
    <citation type="submission" date="2021-06" db="EMBL/GenBank/DDBJ databases">
        <authorList>
            <person name="Kallberg Y."/>
            <person name="Tangrot J."/>
            <person name="Rosling A."/>
        </authorList>
    </citation>
    <scope>NUCLEOTIDE SEQUENCE</scope>
    <source>
        <strain evidence="1">BR232B</strain>
    </source>
</reference>
<protein>
    <submittedName>
        <fullName evidence="1">3688_t:CDS:1</fullName>
    </submittedName>
</protein>
<sequence>TQINQDAQVEKEIFESAKKWVIERYQVDKEVIVADDSFVKEQENKTKIIEAENEKKIKEGAVITMTRRLITLSYVKKYISFQKHDGKFILDAEFVRLLGFESSKDFEQGVTSSTASTKVSVTEAKTTKKTITTITRKTITKNYVVRTFKHQLKTGAFQINDELAVSIGFSSEKQLRTELTAYIKKHGKSDTSRLDTTTWVTILLLHYYRLVAIDHQTEWQAQYEISYRWLWSQFKCKESVEKEAFALIRSFVTEYYEVDEQTHKEDVQFVGKFEEKRKAIRETLVIYSGKSTADTVSEEVKKELEKVTEEEAITVEVSERQAIGILKIKIDRAKGLQSVITRTKVTRVIVHKYISHIKKEDHFVLDNDFVGLHGYESISAAESNLKVYFTSEHVSKLDTKFFATAVSLYYLRLVAVDYQEDWISVYHRAHKWLSAQINDAKIEAELHACAKKYVIERYKVAKNALDIDILFE</sequence>